<feature type="transmembrane region" description="Helical" evidence="10">
    <location>
        <begin position="203"/>
        <end position="228"/>
    </location>
</feature>
<accession>A0A7J5BBI0</accession>
<dbReference type="PANTHER" id="PTHR37468:SF1">
    <property type="entry name" value="SULFATE TRANSPORTER CYSZ"/>
    <property type="match status" value="1"/>
</dbReference>
<evidence type="ECO:0000256" key="7">
    <source>
        <dbReference type="ARBA" id="ARBA00022989"/>
    </source>
</evidence>
<dbReference type="GO" id="GO:0019344">
    <property type="term" value="P:cysteine biosynthetic process"/>
    <property type="evidence" value="ECO:0007669"/>
    <property type="project" value="TreeGrafter"/>
</dbReference>
<name>A0A7J5BBI0_9MICO</name>
<dbReference type="RefSeq" id="WP_158052873.1">
    <property type="nucleotide sequence ID" value="NZ_WBKB01000007.1"/>
</dbReference>
<keyword evidence="4" id="KW-0997">Cell inner membrane</keyword>
<evidence type="ECO:0000256" key="1">
    <source>
        <dbReference type="ARBA" id="ARBA00004141"/>
    </source>
</evidence>
<dbReference type="GO" id="GO:0000103">
    <property type="term" value="P:sulfate assimilation"/>
    <property type="evidence" value="ECO:0007669"/>
    <property type="project" value="TreeGrafter"/>
</dbReference>
<keyword evidence="8" id="KW-0764">Sulfate transport</keyword>
<feature type="transmembrane region" description="Helical" evidence="10">
    <location>
        <begin position="124"/>
        <end position="149"/>
    </location>
</feature>
<feature type="transmembrane region" description="Helical" evidence="10">
    <location>
        <begin position="20"/>
        <end position="46"/>
    </location>
</feature>
<reference evidence="11 12" key="1">
    <citation type="submission" date="2019-09" db="EMBL/GenBank/DDBJ databases">
        <title>Phylogeny of genus Pseudoclavibacter and closely related genus.</title>
        <authorList>
            <person name="Li Y."/>
        </authorList>
    </citation>
    <scope>NUCLEOTIDE SEQUENCE [LARGE SCALE GENOMIC DNA]</scope>
    <source>
        <strain evidence="11 12">KCTC 13959</strain>
    </source>
</reference>
<dbReference type="GO" id="GO:0005886">
    <property type="term" value="C:plasma membrane"/>
    <property type="evidence" value="ECO:0007669"/>
    <property type="project" value="TreeGrafter"/>
</dbReference>
<comment type="caution">
    <text evidence="11">The sequence shown here is derived from an EMBL/GenBank/DDBJ whole genome shotgun (WGS) entry which is preliminary data.</text>
</comment>
<keyword evidence="12" id="KW-1185">Reference proteome</keyword>
<gene>
    <name evidence="11" type="ORF">F8O05_11410</name>
</gene>
<dbReference type="AlphaFoldDB" id="A0A7J5BBI0"/>
<keyword evidence="5" id="KW-0028">Amino-acid biosynthesis</keyword>
<dbReference type="EMBL" id="WBKB01000007">
    <property type="protein sequence ID" value="KAB1641922.1"/>
    <property type="molecule type" value="Genomic_DNA"/>
</dbReference>
<evidence type="ECO:0000256" key="8">
    <source>
        <dbReference type="ARBA" id="ARBA00023032"/>
    </source>
</evidence>
<dbReference type="GO" id="GO:0009675">
    <property type="term" value="F:high-affinity sulfate:proton symporter activity"/>
    <property type="evidence" value="ECO:0007669"/>
    <property type="project" value="TreeGrafter"/>
</dbReference>
<evidence type="ECO:0000256" key="6">
    <source>
        <dbReference type="ARBA" id="ARBA00022692"/>
    </source>
</evidence>
<proteinExistence type="predicted"/>
<evidence type="ECO:0000313" key="11">
    <source>
        <dbReference type="EMBL" id="KAB1641922.1"/>
    </source>
</evidence>
<organism evidence="11 12">
    <name type="scientific">Gulosibacter chungangensis</name>
    <dbReference type="NCBI Taxonomy" id="979746"/>
    <lineage>
        <taxon>Bacteria</taxon>
        <taxon>Bacillati</taxon>
        <taxon>Actinomycetota</taxon>
        <taxon>Actinomycetes</taxon>
        <taxon>Micrococcales</taxon>
        <taxon>Microbacteriaceae</taxon>
        <taxon>Gulosibacter</taxon>
    </lineage>
</organism>
<evidence type="ECO:0008006" key="13">
    <source>
        <dbReference type="Google" id="ProtNLM"/>
    </source>
</evidence>
<feature type="transmembrane region" description="Helical" evidence="10">
    <location>
        <begin position="66"/>
        <end position="99"/>
    </location>
</feature>
<evidence type="ECO:0000256" key="9">
    <source>
        <dbReference type="ARBA" id="ARBA00023136"/>
    </source>
</evidence>
<comment type="subcellular location">
    <subcellularLocation>
        <location evidence="1">Membrane</location>
        <topology evidence="1">Multi-pass membrane protein</topology>
    </subcellularLocation>
</comment>
<dbReference type="InterPro" id="IPR050480">
    <property type="entry name" value="CysZ-like"/>
</dbReference>
<keyword evidence="6 10" id="KW-0812">Transmembrane</keyword>
<feature type="transmembrane region" description="Helical" evidence="10">
    <location>
        <begin position="155"/>
        <end position="174"/>
    </location>
</feature>
<evidence type="ECO:0000256" key="4">
    <source>
        <dbReference type="ARBA" id="ARBA00022519"/>
    </source>
</evidence>
<dbReference type="OrthoDB" id="3375053at2"/>
<dbReference type="Pfam" id="PF07264">
    <property type="entry name" value="EI24"/>
    <property type="match status" value="1"/>
</dbReference>
<keyword evidence="7 10" id="KW-1133">Transmembrane helix</keyword>
<keyword evidence="9 10" id="KW-0472">Membrane</keyword>
<dbReference type="Proteomes" id="UP000433493">
    <property type="component" value="Unassembled WGS sequence"/>
</dbReference>
<keyword evidence="2" id="KW-0813">Transport</keyword>
<evidence type="ECO:0000256" key="3">
    <source>
        <dbReference type="ARBA" id="ARBA00022475"/>
    </source>
</evidence>
<dbReference type="PANTHER" id="PTHR37468">
    <property type="entry name" value="SULFATE TRANSPORTER CYSZ"/>
    <property type="match status" value="1"/>
</dbReference>
<dbReference type="InterPro" id="IPR059112">
    <property type="entry name" value="CysZ/EI24"/>
</dbReference>
<evidence type="ECO:0000256" key="2">
    <source>
        <dbReference type="ARBA" id="ARBA00022448"/>
    </source>
</evidence>
<evidence type="ECO:0000256" key="5">
    <source>
        <dbReference type="ARBA" id="ARBA00022605"/>
    </source>
</evidence>
<sequence length="246" mass="25957">MREFWLGVRSLIAGFGWWRVNPAVMAAGLVPALIVAVLLGVGLGFLAFALDDIVSWATPWTDGWAAWLAVVVQIAIGVGIFAGALVIAIFTFTALTLMVGEPFYDRIWQSVEQSRAGRVPDSNYSLWGAIGDSIVLILKGIGIAILAAVCGLIPLIGGFVGATLGVLLSGWVLADEHTSRALTARGIEPRDRAELLRQNRGRVLGFGAATSALFLVPLGAIITMPAAVAGSTQLVQDLLGETVDHR</sequence>
<evidence type="ECO:0000256" key="10">
    <source>
        <dbReference type="SAM" id="Phobius"/>
    </source>
</evidence>
<protein>
    <recommendedName>
        <fullName evidence="13">EI24 domain-containing protein</fullName>
    </recommendedName>
</protein>
<keyword evidence="3" id="KW-1003">Cell membrane</keyword>
<evidence type="ECO:0000313" key="12">
    <source>
        <dbReference type="Proteomes" id="UP000433493"/>
    </source>
</evidence>